<evidence type="ECO:0000313" key="2">
    <source>
        <dbReference type="EMBL" id="KKN84045.1"/>
    </source>
</evidence>
<comment type="caution">
    <text evidence="2">The sequence shown here is derived from an EMBL/GenBank/DDBJ whole genome shotgun (WGS) entry which is preliminary data.</text>
</comment>
<reference evidence="2" key="1">
    <citation type="journal article" date="2015" name="Nature">
        <title>Complex archaea that bridge the gap between prokaryotes and eukaryotes.</title>
        <authorList>
            <person name="Spang A."/>
            <person name="Saw J.H."/>
            <person name="Jorgensen S.L."/>
            <person name="Zaremba-Niedzwiedzka K."/>
            <person name="Martijn J."/>
            <person name="Lind A.E."/>
            <person name="van Eijk R."/>
            <person name="Schleper C."/>
            <person name="Guy L."/>
            <person name="Ettema T.J."/>
        </authorList>
    </citation>
    <scope>NUCLEOTIDE SEQUENCE</scope>
</reference>
<sequence>MRKTKKITTVLFAVAIGFSIYSFETNEDAPQKVKEAFVKKFPDTKKVKWEKESDTEWEGEFQINGMECSANFLEDGTWIETEQEIKKKSIPANIKTALTTHFLDYKIKEVELLKTSGGSFYELELIKNKEELEVVIDIDGIILNKKVALKDKEDRY</sequence>
<feature type="domain" description="Putative beta-lactamase-inhibitor-like PepSY-like" evidence="1">
    <location>
        <begin position="69"/>
        <end position="143"/>
    </location>
</feature>
<dbReference type="Pfam" id="PF11396">
    <property type="entry name" value="PepSY_like"/>
    <property type="match status" value="1"/>
</dbReference>
<dbReference type="InterPro" id="IPR021533">
    <property type="entry name" value="PepSY-like"/>
</dbReference>
<accession>A0A0F9TSL8</accession>
<dbReference type="EMBL" id="LAZR01000176">
    <property type="protein sequence ID" value="KKN84045.1"/>
    <property type="molecule type" value="Genomic_DNA"/>
</dbReference>
<name>A0A0F9TSL8_9ZZZZ</name>
<gene>
    <name evidence="2" type="ORF">LCGC14_0292520</name>
</gene>
<evidence type="ECO:0000259" key="1">
    <source>
        <dbReference type="Pfam" id="PF11396"/>
    </source>
</evidence>
<dbReference type="AlphaFoldDB" id="A0A0F9TSL8"/>
<dbReference type="Gene3D" id="3.10.450.360">
    <property type="match status" value="1"/>
</dbReference>
<protein>
    <recommendedName>
        <fullName evidence="1">Putative beta-lactamase-inhibitor-like PepSY-like domain-containing protein</fullName>
    </recommendedName>
</protein>
<dbReference type="SUPFAM" id="SSF160574">
    <property type="entry name" value="BT0923-like"/>
    <property type="match status" value="1"/>
</dbReference>
<organism evidence="2">
    <name type="scientific">marine sediment metagenome</name>
    <dbReference type="NCBI Taxonomy" id="412755"/>
    <lineage>
        <taxon>unclassified sequences</taxon>
        <taxon>metagenomes</taxon>
        <taxon>ecological metagenomes</taxon>
    </lineage>
</organism>
<proteinExistence type="predicted"/>